<dbReference type="InterPro" id="IPR029063">
    <property type="entry name" value="SAM-dependent_MTases_sf"/>
</dbReference>
<protein>
    <submittedName>
        <fullName evidence="4">Methyltransferase sll0829</fullName>
    </submittedName>
</protein>
<accession>A0A2P6V9H2</accession>
<feature type="domain" description="UspA" evidence="2">
    <location>
        <begin position="212"/>
        <end position="345"/>
    </location>
</feature>
<reference evidence="4 5" key="1">
    <citation type="journal article" date="2018" name="Plant J.">
        <title>Genome sequences of Chlorella sorokiniana UTEX 1602 and Micractinium conductrix SAG 241.80: implications to maltose excretion by a green alga.</title>
        <authorList>
            <person name="Arriola M.B."/>
            <person name="Velmurugan N."/>
            <person name="Zhang Y."/>
            <person name="Plunkett M.H."/>
            <person name="Hondzo H."/>
            <person name="Barney B.M."/>
        </authorList>
    </citation>
    <scope>NUCLEOTIDE SEQUENCE [LARGE SCALE GENOMIC DNA]</scope>
    <source>
        <strain evidence="4 5">SAG 241.80</strain>
    </source>
</reference>
<dbReference type="InterPro" id="IPR050508">
    <property type="entry name" value="Methyltransf_Superfamily"/>
</dbReference>
<dbReference type="SUPFAM" id="SSF53335">
    <property type="entry name" value="S-adenosyl-L-methionine-dependent methyltransferases"/>
    <property type="match status" value="1"/>
</dbReference>
<dbReference type="EMBL" id="LHPF02000018">
    <property type="protein sequence ID" value="PSC70732.1"/>
    <property type="molecule type" value="Genomic_DNA"/>
</dbReference>
<dbReference type="InterPro" id="IPR041698">
    <property type="entry name" value="Methyltransf_25"/>
</dbReference>
<evidence type="ECO:0000259" key="2">
    <source>
        <dbReference type="Pfam" id="PF00582"/>
    </source>
</evidence>
<dbReference type="OrthoDB" id="3647at2759"/>
<dbReference type="Pfam" id="PF13649">
    <property type="entry name" value="Methyltransf_25"/>
    <property type="match status" value="1"/>
</dbReference>
<keyword evidence="4" id="KW-0489">Methyltransferase</keyword>
<gene>
    <name evidence="4" type="ORF">C2E20_5924</name>
</gene>
<evidence type="ECO:0000256" key="1">
    <source>
        <dbReference type="SAM" id="MobiDB-lite"/>
    </source>
</evidence>
<keyword evidence="5" id="KW-1185">Reference proteome</keyword>
<evidence type="ECO:0000313" key="4">
    <source>
        <dbReference type="EMBL" id="PSC70732.1"/>
    </source>
</evidence>
<keyword evidence="4" id="KW-0808">Transferase</keyword>
<feature type="region of interest" description="Disordered" evidence="1">
    <location>
        <begin position="386"/>
        <end position="405"/>
    </location>
</feature>
<dbReference type="Pfam" id="PF00582">
    <property type="entry name" value="Usp"/>
    <property type="match status" value="1"/>
</dbReference>
<dbReference type="GO" id="GO:0008168">
    <property type="term" value="F:methyltransferase activity"/>
    <property type="evidence" value="ECO:0007669"/>
    <property type="project" value="UniProtKB-KW"/>
</dbReference>
<dbReference type="GO" id="GO:0032259">
    <property type="term" value="P:methylation"/>
    <property type="evidence" value="ECO:0007669"/>
    <property type="project" value="UniProtKB-KW"/>
</dbReference>
<dbReference type="CDD" id="cd02440">
    <property type="entry name" value="AdoMet_MTases"/>
    <property type="match status" value="1"/>
</dbReference>
<organism evidence="4 5">
    <name type="scientific">Micractinium conductrix</name>
    <dbReference type="NCBI Taxonomy" id="554055"/>
    <lineage>
        <taxon>Eukaryota</taxon>
        <taxon>Viridiplantae</taxon>
        <taxon>Chlorophyta</taxon>
        <taxon>core chlorophytes</taxon>
        <taxon>Trebouxiophyceae</taxon>
        <taxon>Chlorellales</taxon>
        <taxon>Chlorellaceae</taxon>
        <taxon>Chlorella clade</taxon>
        <taxon>Micractinium</taxon>
    </lineage>
</organism>
<feature type="domain" description="Methyltransferase" evidence="3">
    <location>
        <begin position="783"/>
        <end position="893"/>
    </location>
</feature>
<dbReference type="PANTHER" id="PTHR42912">
    <property type="entry name" value="METHYLTRANSFERASE"/>
    <property type="match status" value="1"/>
</dbReference>
<proteinExistence type="predicted"/>
<dbReference type="SUPFAM" id="SSF52402">
    <property type="entry name" value="Adenine nucleotide alpha hydrolases-like"/>
    <property type="match status" value="1"/>
</dbReference>
<dbReference type="Gene3D" id="3.40.50.150">
    <property type="entry name" value="Vaccinia Virus protein VP39"/>
    <property type="match status" value="1"/>
</dbReference>
<name>A0A2P6V9H2_9CHLO</name>
<dbReference type="STRING" id="554055.A0A2P6V9H2"/>
<dbReference type="PANTHER" id="PTHR42912:SF81">
    <property type="entry name" value="METHYLTRANSFERASE DOMAIN-CONTAINING PROTEIN"/>
    <property type="match status" value="1"/>
</dbReference>
<comment type="caution">
    <text evidence="4">The sequence shown here is derived from an EMBL/GenBank/DDBJ whole genome shotgun (WGS) entry which is preliminary data.</text>
</comment>
<dbReference type="AlphaFoldDB" id="A0A2P6V9H2"/>
<dbReference type="Gene3D" id="3.40.50.12370">
    <property type="match status" value="1"/>
</dbReference>
<dbReference type="InterPro" id="IPR006016">
    <property type="entry name" value="UspA"/>
</dbReference>
<evidence type="ECO:0000259" key="3">
    <source>
        <dbReference type="Pfam" id="PF13649"/>
    </source>
</evidence>
<dbReference type="Proteomes" id="UP000239649">
    <property type="component" value="Unassembled WGS sequence"/>
</dbReference>
<sequence length="991" mass="107937">MQDPAGERRLALVCHTWGHPSTFYSWIFMKQYLLRRVVKGDQMVLDPQEKLFILKAGKDKGDDAFPDRWKLGGPLVPDLDTALHHYPHTVTRLEGSVKSNLRTCVLEHDVDILVVPDHWPQAAIPLPGFTTVSDWVKNNVPCPFIIIRRSAVVNARLKFSSRQTTGAAVGPSVTAPGGIAPIDSLRRTSVSAAAAQTGRRIAIAYNSFAVGRGLMAFAKDKVLTHNDTIYIVHAFPSQQNPVVKETIKFMRVMTMQRAESPVGDEVTRDNSIQFGAAELEGYNLQLNCTLQGDPKNSISSFCDSEEIELLIVGTRSGFKIRKKLSGGGVSSHLIDSAPCPVLVVPYKFMGVEEGGTADEELVGSPGSPPGLGPWGASWPAAVPASAAGGTEVAAQPEGGAQHSSPSDLLAVLQKEIEYKDREIADLRRQLRGPPCRCVLMPAALQRTPEMRALRAATAGVRALPHTLGARPLVPLPVQRVAGLRSWTAARAAAAEASRATEDRQDLRTPAGILMGGAPAAAGAAAAQQFDGVKPGDDDRTRFQLHWSVDMWKSFYPSNWLDNIDSPDKDVQDRIRAFTETLTGAVSTAGILGSTEAARYWAYHLTRSGFFAAQGVAALLGTRAVVGRDADSPAVNRFEALFRKGWSGPLTEALLMFYQDYECIKEGKYALPWDMAVGLRHRQFNPFYILQKAASFVSEATATLQRRDAGVPEQVWLKSGLLPDYYQTTFHYQTDGWMSPASAKVYETSTETLFVGRQDAMQRTTLVPLAEFMAGKDASQMQALEIAAGTGRFSTFVKDNWPSLQLTMSDLSPFYLAEARNNMQYWKRMRAPDAQLGPPGNAAGVTFLQTAAEKLDVPDNSQDVVYCVYLFHELPADVRRKAVQEMARVVKPGGLVVLTDSSQLGDREVYDATLGNFGDFNEPYYRDYISTPLGPLFEEAGLECGMKVVGSSTKCLSFYKPNEDDLFAQGGDASAAASAVAAEVAAEAQLEE</sequence>
<evidence type="ECO:0000313" key="5">
    <source>
        <dbReference type="Proteomes" id="UP000239649"/>
    </source>
</evidence>